<name>B9XLH3_PEDPL</name>
<evidence type="ECO:0000256" key="1">
    <source>
        <dbReference type="SAM" id="Phobius"/>
    </source>
</evidence>
<gene>
    <name evidence="2" type="ORF">Cflav_PD1924</name>
</gene>
<evidence type="ECO:0000313" key="3">
    <source>
        <dbReference type="Proteomes" id="UP000003688"/>
    </source>
</evidence>
<evidence type="ECO:0000313" key="2">
    <source>
        <dbReference type="EMBL" id="EEF59376.1"/>
    </source>
</evidence>
<dbReference type="STRING" id="320771.Cflav_PD1924"/>
<accession>B9XLH3</accession>
<reference evidence="2 3" key="1">
    <citation type="journal article" date="2011" name="J. Bacteriol.">
        <title>Genome sequence of 'Pedosphaera parvula' Ellin514, an aerobic Verrucomicrobial isolate from pasture soil.</title>
        <authorList>
            <person name="Kant R."/>
            <person name="van Passel M.W."/>
            <person name="Sangwan P."/>
            <person name="Palva A."/>
            <person name="Lucas S."/>
            <person name="Copeland A."/>
            <person name="Lapidus A."/>
            <person name="Glavina Del Rio T."/>
            <person name="Dalin E."/>
            <person name="Tice H."/>
            <person name="Bruce D."/>
            <person name="Goodwin L."/>
            <person name="Pitluck S."/>
            <person name="Chertkov O."/>
            <person name="Larimer F.W."/>
            <person name="Land M.L."/>
            <person name="Hauser L."/>
            <person name="Brettin T.S."/>
            <person name="Detter J.C."/>
            <person name="Han S."/>
            <person name="de Vos W.M."/>
            <person name="Janssen P.H."/>
            <person name="Smidt H."/>
        </authorList>
    </citation>
    <scope>NUCLEOTIDE SEQUENCE [LARGE SCALE GENOMIC DNA]</scope>
    <source>
        <strain evidence="2 3">Ellin514</strain>
    </source>
</reference>
<protein>
    <submittedName>
        <fullName evidence="2">Uncharacterized protein</fullName>
    </submittedName>
</protein>
<sequence length="112" mass="12575">MFLKLRKSEVDSSIFNEIQLILAEKRTALSTLRSGIAVFALPLSVLSVLIATSRLYNILHVMSLLVPLLLLNFGLVVLGTFLVTNSLLRLRRLDRLIETIKKEHSAIAEFLT</sequence>
<feature type="transmembrane region" description="Helical" evidence="1">
    <location>
        <begin position="68"/>
        <end position="88"/>
    </location>
</feature>
<keyword evidence="1" id="KW-0472">Membrane</keyword>
<proteinExistence type="predicted"/>
<dbReference type="EMBL" id="ABOX02000029">
    <property type="protein sequence ID" value="EEF59376.1"/>
    <property type="molecule type" value="Genomic_DNA"/>
</dbReference>
<keyword evidence="3" id="KW-1185">Reference proteome</keyword>
<organism evidence="2 3">
    <name type="scientific">Pedosphaera parvula (strain Ellin514)</name>
    <dbReference type="NCBI Taxonomy" id="320771"/>
    <lineage>
        <taxon>Bacteria</taxon>
        <taxon>Pseudomonadati</taxon>
        <taxon>Verrucomicrobiota</taxon>
        <taxon>Pedosphaerae</taxon>
        <taxon>Pedosphaerales</taxon>
        <taxon>Pedosphaeraceae</taxon>
        <taxon>Pedosphaera</taxon>
    </lineage>
</organism>
<dbReference type="Proteomes" id="UP000003688">
    <property type="component" value="Unassembled WGS sequence"/>
</dbReference>
<keyword evidence="1" id="KW-1133">Transmembrane helix</keyword>
<dbReference type="AlphaFoldDB" id="B9XLH3"/>
<keyword evidence="1" id="KW-0812">Transmembrane</keyword>
<dbReference type="RefSeq" id="WP_007416662.1">
    <property type="nucleotide sequence ID" value="NZ_ABOX02000029.1"/>
</dbReference>
<comment type="caution">
    <text evidence="2">The sequence shown here is derived from an EMBL/GenBank/DDBJ whole genome shotgun (WGS) entry which is preliminary data.</text>
</comment>
<feature type="transmembrane region" description="Helical" evidence="1">
    <location>
        <begin position="35"/>
        <end position="56"/>
    </location>
</feature>